<evidence type="ECO:0000256" key="6">
    <source>
        <dbReference type="ARBA" id="ARBA00022499"/>
    </source>
</evidence>
<keyword evidence="11 15" id="KW-1133">Transmembrane helix</keyword>
<comment type="subcellular location">
    <subcellularLocation>
        <location evidence="2">Endoplasmic reticulum membrane</location>
        <topology evidence="2">Single-pass type I membrane protein</topology>
    </subcellularLocation>
</comment>
<evidence type="ECO:0000313" key="17">
    <source>
        <dbReference type="Proteomes" id="UP001176940"/>
    </source>
</evidence>
<comment type="caution">
    <text evidence="16">The sequence shown here is derived from an EMBL/GenBank/DDBJ whole genome shotgun (WGS) entry which is preliminary data.</text>
</comment>
<keyword evidence="17" id="KW-1185">Reference proteome</keyword>
<evidence type="ECO:0000256" key="1">
    <source>
        <dbReference type="ARBA" id="ARBA00002838"/>
    </source>
</evidence>
<evidence type="ECO:0000256" key="7">
    <source>
        <dbReference type="ARBA" id="ARBA00022692"/>
    </source>
</evidence>
<sequence length="93" mass="10544">MSARPCSGKTERCALCRCKWEIISRYQRPGRREISGLLARSGTYEVKFFDEESYSLLRKGAWNGPWVSTEVLAGLIGILLYYTAYTAKSNIQA</sequence>
<keyword evidence="8" id="KW-0732">Signal</keyword>
<keyword evidence="12 15" id="KW-0472">Membrane</keyword>
<evidence type="ECO:0000256" key="11">
    <source>
        <dbReference type="ARBA" id="ARBA00022989"/>
    </source>
</evidence>
<evidence type="ECO:0000256" key="15">
    <source>
        <dbReference type="SAM" id="Phobius"/>
    </source>
</evidence>
<dbReference type="PANTHER" id="PTHR12731">
    <property type="entry name" value="TRANSLOCON-ASSOCIATED PROTEIN, DELTA SUBUNIT"/>
    <property type="match status" value="1"/>
</dbReference>
<evidence type="ECO:0000256" key="13">
    <source>
        <dbReference type="ARBA" id="ARBA00023157"/>
    </source>
</evidence>
<comment type="similarity">
    <text evidence="3">Belongs to the TRAP-delta family.</text>
</comment>
<dbReference type="InterPro" id="IPR008855">
    <property type="entry name" value="TRAP-delta"/>
</dbReference>
<keyword evidence="10" id="KW-0832">Ubl conjugation</keyword>
<feature type="transmembrane region" description="Helical" evidence="15">
    <location>
        <begin position="66"/>
        <end position="85"/>
    </location>
</feature>
<reference evidence="16" key="1">
    <citation type="submission" date="2023-07" db="EMBL/GenBank/DDBJ databases">
        <authorList>
            <person name="Stuckert A."/>
        </authorList>
    </citation>
    <scope>NUCLEOTIDE SEQUENCE</scope>
</reference>
<evidence type="ECO:0000256" key="10">
    <source>
        <dbReference type="ARBA" id="ARBA00022843"/>
    </source>
</evidence>
<evidence type="ECO:0000256" key="5">
    <source>
        <dbReference type="ARBA" id="ARBA00014387"/>
    </source>
</evidence>
<comment type="function">
    <text evidence="1">TRAP proteins are part of a complex whose function is to bind calcium to the ER membrane and thereby regulate the retention of ER resident proteins.</text>
</comment>
<evidence type="ECO:0000256" key="14">
    <source>
        <dbReference type="ARBA" id="ARBA00031791"/>
    </source>
</evidence>
<keyword evidence="13" id="KW-1015">Disulfide bond</keyword>
<evidence type="ECO:0000256" key="9">
    <source>
        <dbReference type="ARBA" id="ARBA00022824"/>
    </source>
</evidence>
<accession>A0ABN9MB54</accession>
<dbReference type="Pfam" id="PF05404">
    <property type="entry name" value="TRAP-delta"/>
    <property type="match status" value="1"/>
</dbReference>
<evidence type="ECO:0000256" key="3">
    <source>
        <dbReference type="ARBA" id="ARBA00009294"/>
    </source>
</evidence>
<dbReference type="EMBL" id="CAUEEQ010058423">
    <property type="protein sequence ID" value="CAJ0963770.1"/>
    <property type="molecule type" value="Genomic_DNA"/>
</dbReference>
<gene>
    <name evidence="16" type="ORF">RIMI_LOCUS18823286</name>
</gene>
<comment type="subunit">
    <text evidence="4">Heterotetramer of TRAP-alpha, TRAP-beta, TRAP-delta and TRAP-gamma.</text>
</comment>
<evidence type="ECO:0000256" key="4">
    <source>
        <dbReference type="ARBA" id="ARBA00011819"/>
    </source>
</evidence>
<organism evidence="16 17">
    <name type="scientific">Ranitomeya imitator</name>
    <name type="common">mimic poison frog</name>
    <dbReference type="NCBI Taxonomy" id="111125"/>
    <lineage>
        <taxon>Eukaryota</taxon>
        <taxon>Metazoa</taxon>
        <taxon>Chordata</taxon>
        <taxon>Craniata</taxon>
        <taxon>Vertebrata</taxon>
        <taxon>Euteleostomi</taxon>
        <taxon>Amphibia</taxon>
        <taxon>Batrachia</taxon>
        <taxon>Anura</taxon>
        <taxon>Neobatrachia</taxon>
        <taxon>Hyloidea</taxon>
        <taxon>Dendrobatidae</taxon>
        <taxon>Dendrobatinae</taxon>
        <taxon>Ranitomeya</taxon>
    </lineage>
</organism>
<keyword evidence="9" id="KW-0256">Endoplasmic reticulum</keyword>
<dbReference type="PANTHER" id="PTHR12731:SF1">
    <property type="entry name" value="TRANSLOCON-ASSOCIATED PROTEIN SUBUNIT DELTA"/>
    <property type="match status" value="1"/>
</dbReference>
<name>A0ABN9MB54_9NEOB</name>
<proteinExistence type="inferred from homology"/>
<evidence type="ECO:0000256" key="12">
    <source>
        <dbReference type="ARBA" id="ARBA00023136"/>
    </source>
</evidence>
<keyword evidence="6" id="KW-1017">Isopeptide bond</keyword>
<protein>
    <recommendedName>
        <fullName evidence="5">Translocon-associated protein subunit delta</fullName>
    </recommendedName>
    <alternativeName>
        <fullName evidence="14">Signal sequence receptor subunit delta</fullName>
    </alternativeName>
</protein>
<evidence type="ECO:0000256" key="2">
    <source>
        <dbReference type="ARBA" id="ARBA00004115"/>
    </source>
</evidence>
<keyword evidence="7 15" id="KW-0812">Transmembrane</keyword>
<dbReference type="Proteomes" id="UP001176940">
    <property type="component" value="Unassembled WGS sequence"/>
</dbReference>
<evidence type="ECO:0000256" key="8">
    <source>
        <dbReference type="ARBA" id="ARBA00022729"/>
    </source>
</evidence>
<evidence type="ECO:0000313" key="16">
    <source>
        <dbReference type="EMBL" id="CAJ0963770.1"/>
    </source>
</evidence>